<proteinExistence type="predicted"/>
<organism evidence="2 3">
    <name type="scientific">Actinoallomurus bryophytorum</name>
    <dbReference type="NCBI Taxonomy" id="1490222"/>
    <lineage>
        <taxon>Bacteria</taxon>
        <taxon>Bacillati</taxon>
        <taxon>Actinomycetota</taxon>
        <taxon>Actinomycetes</taxon>
        <taxon>Streptosporangiales</taxon>
        <taxon>Thermomonosporaceae</taxon>
        <taxon>Actinoallomurus</taxon>
    </lineage>
</organism>
<feature type="domain" description="N-acetyltransferase" evidence="1">
    <location>
        <begin position="40"/>
        <end position="184"/>
    </location>
</feature>
<evidence type="ECO:0000313" key="3">
    <source>
        <dbReference type="Proteomes" id="UP000316096"/>
    </source>
</evidence>
<dbReference type="Gene3D" id="3.40.630.30">
    <property type="match status" value="1"/>
</dbReference>
<protein>
    <submittedName>
        <fullName evidence="2">Putative GNAT superfamily acetyltransferase</fullName>
    </submittedName>
</protein>
<name>A0A543CU09_9ACTN</name>
<dbReference type="AlphaFoldDB" id="A0A543CU09"/>
<dbReference type="InterPro" id="IPR016181">
    <property type="entry name" value="Acyl_CoA_acyltransferase"/>
</dbReference>
<evidence type="ECO:0000313" key="2">
    <source>
        <dbReference type="EMBL" id="TQM00593.1"/>
    </source>
</evidence>
<keyword evidence="2" id="KW-0808">Transferase</keyword>
<accession>A0A543CU09</accession>
<dbReference type="PROSITE" id="PS51186">
    <property type="entry name" value="GNAT"/>
    <property type="match status" value="1"/>
</dbReference>
<dbReference type="InterPro" id="IPR000182">
    <property type="entry name" value="GNAT_dom"/>
</dbReference>
<keyword evidence="3" id="KW-1185">Reference proteome</keyword>
<dbReference type="EMBL" id="VFOZ01000001">
    <property type="protein sequence ID" value="TQM00593.1"/>
    <property type="molecule type" value="Genomic_DNA"/>
</dbReference>
<sequence>MTVPDEITSGERLMGPLIGADPGTGAAVEAAGRAARAAGVHIREITELGDLEAVYRLYDGIWRPDPANPPVTTELLRALAKAGNYVTGAFEGPRLVGACVGFFRPPADEAMHSHVAGVSSAAAGRHVGFALKLHQRAWAMLRGVSEIAWTFDPLVSRNAYFNLGKLAATAAEYLPNFYGGMNDGINGDDDTDRLLVRWALNAPEVTAACAGTVRTCDAESERARGAVVAVACSPDGSPVPGVLEGRTLLVAVPPDIASLRAADPGLGREWRRVVRDVLTTSMADGAYLAGFDRSGWYVLRRDTTEDLG</sequence>
<dbReference type="PANTHER" id="PTHR41700:SF1">
    <property type="entry name" value="N-ACETYLTRANSFERASE DOMAIN-CONTAINING PROTEIN"/>
    <property type="match status" value="1"/>
</dbReference>
<reference evidence="2 3" key="1">
    <citation type="submission" date="2019-06" db="EMBL/GenBank/DDBJ databases">
        <title>Sequencing the genomes of 1000 actinobacteria strains.</title>
        <authorList>
            <person name="Klenk H.-P."/>
        </authorList>
    </citation>
    <scope>NUCLEOTIDE SEQUENCE [LARGE SCALE GENOMIC DNA]</scope>
    <source>
        <strain evidence="2 3">DSM 102200</strain>
    </source>
</reference>
<dbReference type="RefSeq" id="WP_246122227.1">
    <property type="nucleotide sequence ID" value="NZ_VFOZ01000001.1"/>
</dbReference>
<dbReference type="InterPro" id="IPR038764">
    <property type="entry name" value="GNAT_N_AcTrfase_prd"/>
</dbReference>
<gene>
    <name evidence="2" type="ORF">FB559_6308</name>
</gene>
<comment type="caution">
    <text evidence="2">The sequence shown here is derived from an EMBL/GenBank/DDBJ whole genome shotgun (WGS) entry which is preliminary data.</text>
</comment>
<dbReference type="GO" id="GO:0016747">
    <property type="term" value="F:acyltransferase activity, transferring groups other than amino-acyl groups"/>
    <property type="evidence" value="ECO:0007669"/>
    <property type="project" value="InterPro"/>
</dbReference>
<dbReference type="PANTHER" id="PTHR41700">
    <property type="entry name" value="GCN5-RELATED N-ACETYLTRANSFERASE"/>
    <property type="match status" value="1"/>
</dbReference>
<dbReference type="Proteomes" id="UP000316096">
    <property type="component" value="Unassembled WGS sequence"/>
</dbReference>
<dbReference type="SUPFAM" id="SSF55729">
    <property type="entry name" value="Acyl-CoA N-acyltransferases (Nat)"/>
    <property type="match status" value="1"/>
</dbReference>
<evidence type="ECO:0000259" key="1">
    <source>
        <dbReference type="PROSITE" id="PS51186"/>
    </source>
</evidence>